<reference evidence="4" key="1">
    <citation type="journal article" date="2019" name="Int. J. Syst. Evol. Microbiol.">
        <title>The Global Catalogue of Microorganisms (GCM) 10K type strain sequencing project: providing services to taxonomists for standard genome sequencing and annotation.</title>
        <authorList>
            <consortium name="The Broad Institute Genomics Platform"/>
            <consortium name="The Broad Institute Genome Sequencing Center for Infectious Disease"/>
            <person name="Wu L."/>
            <person name="Ma J."/>
        </authorList>
    </citation>
    <scope>NUCLEOTIDE SEQUENCE [LARGE SCALE GENOMIC DNA]</scope>
    <source>
        <strain evidence="4">NBRC 102122</strain>
    </source>
</reference>
<evidence type="ECO:0000256" key="1">
    <source>
        <dbReference type="PROSITE-ProRule" id="PRU00409"/>
    </source>
</evidence>
<evidence type="ECO:0000313" key="3">
    <source>
        <dbReference type="EMBL" id="GLR50866.1"/>
    </source>
</evidence>
<keyword evidence="4" id="KW-1185">Reference proteome</keyword>
<keyword evidence="1" id="KW-0547">Nucleotide-binding</keyword>
<gene>
    <name evidence="3" type="ORF">GCM10007923_20740</name>
</gene>
<dbReference type="Pfam" id="PF14397">
    <property type="entry name" value="ATPgrasp_ST"/>
    <property type="match status" value="1"/>
</dbReference>
<evidence type="ECO:0000313" key="4">
    <source>
        <dbReference type="Proteomes" id="UP001156702"/>
    </source>
</evidence>
<accession>A0ABQ5ZGX7</accession>
<evidence type="ECO:0000259" key="2">
    <source>
        <dbReference type="PROSITE" id="PS50975"/>
    </source>
</evidence>
<protein>
    <recommendedName>
        <fullName evidence="2">ATP-grasp domain-containing protein</fullName>
    </recommendedName>
</protein>
<keyword evidence="1" id="KW-0067">ATP-binding</keyword>
<dbReference type="InterPro" id="IPR039523">
    <property type="entry name" value="RimK-rel_E_lig_ATP-grasp"/>
</dbReference>
<dbReference type="PROSITE" id="PS50975">
    <property type="entry name" value="ATP_GRASP"/>
    <property type="match status" value="1"/>
</dbReference>
<dbReference type="EMBL" id="BSOP01000017">
    <property type="protein sequence ID" value="GLR50866.1"/>
    <property type="molecule type" value="Genomic_DNA"/>
</dbReference>
<proteinExistence type="predicted"/>
<dbReference type="Gene3D" id="3.30.470.20">
    <property type="entry name" value="ATP-grasp fold, B domain"/>
    <property type="match status" value="1"/>
</dbReference>
<name>A0ABQ5ZGX7_9HYPH</name>
<dbReference type="Proteomes" id="UP001156702">
    <property type="component" value="Unassembled WGS sequence"/>
</dbReference>
<sequence>MITRNYKRFKRMLTEDFQVYLKASDKKPIPQQVSEIYQLYTLYGYLPYQYLKHSLYLRRFGKEIYRYFPTELLHIARDTANAAADPTIVEDKLLFETTIRAAGLGTTNTLFRLRRDAISDMAGKPVSHDDFVRAIDAMDLPDGIIVKPLTGGSGSAVFKLRTRDGRLLHKDEVLDQARFNHLVFNTNNGFHWTDFIVQETIDQHPELSRFNPTSVNTVRIDTFVDAAGTVHFNTAALKVGMPGSIIDNSGIGGYMIAVDIETGRLMTGAKREPKYGGQYYDIRSTFGIDPATFTMPFWRDVREAVQRAAQTLAPFRSLGWDIAITPSGPLIIEANADYGIEVLQELAGGYVDKALGQSYLDRHPARKERILEALQ</sequence>
<dbReference type="SUPFAM" id="SSF56059">
    <property type="entry name" value="Glutathione synthetase ATP-binding domain-like"/>
    <property type="match status" value="1"/>
</dbReference>
<dbReference type="InterPro" id="IPR011761">
    <property type="entry name" value="ATP-grasp"/>
</dbReference>
<comment type="caution">
    <text evidence="3">The sequence shown here is derived from an EMBL/GenBank/DDBJ whole genome shotgun (WGS) entry which is preliminary data.</text>
</comment>
<feature type="domain" description="ATP-grasp" evidence="2">
    <location>
        <begin position="110"/>
        <end position="368"/>
    </location>
</feature>
<organism evidence="3 4">
    <name type="scientific">Shinella yambaruensis</name>
    <dbReference type="NCBI Taxonomy" id="415996"/>
    <lineage>
        <taxon>Bacteria</taxon>
        <taxon>Pseudomonadati</taxon>
        <taxon>Pseudomonadota</taxon>
        <taxon>Alphaproteobacteria</taxon>
        <taxon>Hyphomicrobiales</taxon>
        <taxon>Rhizobiaceae</taxon>
        <taxon>Shinella</taxon>
    </lineage>
</organism>